<accession>A0A139HRW6</accession>
<dbReference type="OrthoDB" id="4525115at2759"/>
<protein>
    <recommendedName>
        <fullName evidence="4">Myb-like domain-containing protein</fullName>
    </recommendedName>
</protein>
<dbReference type="Proteomes" id="UP000073492">
    <property type="component" value="Unassembled WGS sequence"/>
</dbReference>
<gene>
    <name evidence="2" type="ORF">AC579_6363</name>
</gene>
<feature type="compositionally biased region" description="Acidic residues" evidence="1">
    <location>
        <begin position="91"/>
        <end position="103"/>
    </location>
</feature>
<keyword evidence="3" id="KW-1185">Reference proteome</keyword>
<feature type="compositionally biased region" description="Acidic residues" evidence="1">
    <location>
        <begin position="122"/>
        <end position="134"/>
    </location>
</feature>
<organism evidence="2 3">
    <name type="scientific">Pseudocercospora musae</name>
    <dbReference type="NCBI Taxonomy" id="113226"/>
    <lineage>
        <taxon>Eukaryota</taxon>
        <taxon>Fungi</taxon>
        <taxon>Dikarya</taxon>
        <taxon>Ascomycota</taxon>
        <taxon>Pezizomycotina</taxon>
        <taxon>Dothideomycetes</taxon>
        <taxon>Dothideomycetidae</taxon>
        <taxon>Mycosphaerellales</taxon>
        <taxon>Mycosphaerellaceae</taxon>
        <taxon>Pseudocercospora</taxon>
    </lineage>
</organism>
<dbReference type="STRING" id="113226.A0A139HRW6"/>
<evidence type="ECO:0000256" key="1">
    <source>
        <dbReference type="SAM" id="MobiDB-lite"/>
    </source>
</evidence>
<proteinExistence type="predicted"/>
<evidence type="ECO:0000313" key="3">
    <source>
        <dbReference type="Proteomes" id="UP000073492"/>
    </source>
</evidence>
<sequence length="134" mass="14241">MPPPSIPGGWTDTDDKALLLGILKQVGAANIKWEPIASSLRGNVTASAAVQRYNKIKKDVSSASDSHSPAPKTPGKGKKTASTGKRKAAQEDEDADADADDVEEKTPTIKKAKKEVVKKESIEEDEDGDDDGRV</sequence>
<dbReference type="EMBL" id="LFZO01000575">
    <property type="protein sequence ID" value="KXT05149.1"/>
    <property type="molecule type" value="Genomic_DNA"/>
</dbReference>
<evidence type="ECO:0008006" key="4">
    <source>
        <dbReference type="Google" id="ProtNLM"/>
    </source>
</evidence>
<evidence type="ECO:0000313" key="2">
    <source>
        <dbReference type="EMBL" id="KXT05149.1"/>
    </source>
</evidence>
<feature type="region of interest" description="Disordered" evidence="1">
    <location>
        <begin position="57"/>
        <end position="134"/>
    </location>
</feature>
<dbReference type="AlphaFoldDB" id="A0A139HRW6"/>
<reference evidence="2 3" key="1">
    <citation type="submission" date="2015-07" db="EMBL/GenBank/DDBJ databases">
        <title>Comparative genomics of the Sigatoka disease complex on banana suggests a link between parallel evolutionary changes in Pseudocercospora fijiensis and Pseudocercospora eumusae and increased virulence on the banana host.</title>
        <authorList>
            <person name="Chang T.-C."/>
            <person name="Salvucci A."/>
            <person name="Crous P.W."/>
            <person name="Stergiopoulos I."/>
        </authorList>
    </citation>
    <scope>NUCLEOTIDE SEQUENCE [LARGE SCALE GENOMIC DNA]</scope>
    <source>
        <strain evidence="2 3">CBS 116634</strain>
    </source>
</reference>
<feature type="compositionally biased region" description="Basic residues" evidence="1">
    <location>
        <begin position="75"/>
        <end position="87"/>
    </location>
</feature>
<comment type="caution">
    <text evidence="2">The sequence shown here is derived from an EMBL/GenBank/DDBJ whole genome shotgun (WGS) entry which is preliminary data.</text>
</comment>
<name>A0A139HRW6_9PEZI</name>